<dbReference type="OrthoDB" id="302at2759"/>
<comment type="catalytic activity">
    <reaction evidence="5">
        <text>RX + glutathione = an S-substituted glutathione + a halide anion + H(+)</text>
        <dbReference type="Rhea" id="RHEA:16437"/>
        <dbReference type="ChEBI" id="CHEBI:15378"/>
        <dbReference type="ChEBI" id="CHEBI:16042"/>
        <dbReference type="ChEBI" id="CHEBI:17792"/>
        <dbReference type="ChEBI" id="CHEBI:57925"/>
        <dbReference type="ChEBI" id="CHEBI:90779"/>
        <dbReference type="EC" id="2.5.1.18"/>
    </reaction>
</comment>
<dbReference type="Proteomes" id="UP000324585">
    <property type="component" value="Unassembled WGS sequence"/>
</dbReference>
<keyword evidence="4 8" id="KW-0808">Transferase</keyword>
<comment type="function">
    <text evidence="1">Conjugation of reduced glutathione to a wide number of exogenous and endogenous hydrophobic electrophiles.</text>
</comment>
<comment type="similarity">
    <text evidence="2">Belongs to the GST superfamily. Mu family.</text>
</comment>
<dbReference type="SUPFAM" id="SSF47616">
    <property type="entry name" value="GST C-terminal domain-like"/>
    <property type="match status" value="1"/>
</dbReference>
<evidence type="ECO:0000313" key="9">
    <source>
        <dbReference type="Proteomes" id="UP000324585"/>
    </source>
</evidence>
<protein>
    <recommendedName>
        <fullName evidence="3">glutathione transferase</fullName>
        <ecNumber evidence="3">2.5.1.18</ecNumber>
    </recommendedName>
</protein>
<dbReference type="SFLD" id="SFLDS00019">
    <property type="entry name" value="Glutathione_Transferase_(cytos"/>
    <property type="match status" value="1"/>
</dbReference>
<gene>
    <name evidence="8" type="ORF">FVE85_9051</name>
</gene>
<dbReference type="OMA" id="MAPTFAY"/>
<dbReference type="InterPro" id="IPR004045">
    <property type="entry name" value="Glutathione_S-Trfase_N"/>
</dbReference>
<evidence type="ECO:0000256" key="1">
    <source>
        <dbReference type="ARBA" id="ARBA00003701"/>
    </source>
</evidence>
<dbReference type="SFLD" id="SFLDG01205">
    <property type="entry name" value="AMPS.1"/>
    <property type="match status" value="1"/>
</dbReference>
<dbReference type="AlphaFoldDB" id="A0A5J4YMV9"/>
<dbReference type="InterPro" id="IPR050213">
    <property type="entry name" value="GST_superfamily"/>
</dbReference>
<dbReference type="PANTHER" id="PTHR11571:SF222">
    <property type="entry name" value="GLUTATHIONE TRANSFERASE"/>
    <property type="match status" value="1"/>
</dbReference>
<dbReference type="EMBL" id="VRMN01000008">
    <property type="protein sequence ID" value="KAA8492779.1"/>
    <property type="molecule type" value="Genomic_DNA"/>
</dbReference>
<comment type="caution">
    <text evidence="8">The sequence shown here is derived from an EMBL/GenBank/DDBJ whole genome shotgun (WGS) entry which is preliminary data.</text>
</comment>
<name>A0A5J4YMV9_PORPP</name>
<dbReference type="InterPro" id="IPR036282">
    <property type="entry name" value="Glutathione-S-Trfase_C_sf"/>
</dbReference>
<reference evidence="9" key="1">
    <citation type="journal article" date="2019" name="Nat. Commun.">
        <title>Expansion of phycobilisome linker gene families in mesophilic red algae.</title>
        <authorList>
            <person name="Lee J."/>
            <person name="Kim D."/>
            <person name="Bhattacharya D."/>
            <person name="Yoon H.S."/>
        </authorList>
    </citation>
    <scope>NUCLEOTIDE SEQUENCE [LARGE SCALE GENOMIC DNA]</scope>
    <source>
        <strain evidence="9">CCMP 1328</strain>
    </source>
</reference>
<evidence type="ECO:0000313" key="8">
    <source>
        <dbReference type="EMBL" id="KAA8492779.1"/>
    </source>
</evidence>
<dbReference type="InterPro" id="IPR004046">
    <property type="entry name" value="GST_C"/>
</dbReference>
<evidence type="ECO:0000259" key="7">
    <source>
        <dbReference type="PROSITE" id="PS50405"/>
    </source>
</evidence>
<dbReference type="Gene3D" id="1.20.1050.130">
    <property type="match status" value="1"/>
</dbReference>
<proteinExistence type="inferred from homology"/>
<evidence type="ECO:0000256" key="4">
    <source>
        <dbReference type="ARBA" id="ARBA00022679"/>
    </source>
</evidence>
<dbReference type="PROSITE" id="PS50405">
    <property type="entry name" value="GST_CTER"/>
    <property type="match status" value="1"/>
</dbReference>
<dbReference type="EC" id="2.5.1.18" evidence="3"/>
<dbReference type="InterPro" id="IPR036249">
    <property type="entry name" value="Thioredoxin-like_sf"/>
</dbReference>
<feature type="domain" description="GST N-terminal" evidence="6">
    <location>
        <begin position="1"/>
        <end position="92"/>
    </location>
</feature>
<evidence type="ECO:0000256" key="2">
    <source>
        <dbReference type="ARBA" id="ARBA00005861"/>
    </source>
</evidence>
<dbReference type="PROSITE" id="PS50404">
    <property type="entry name" value="GST_NTER"/>
    <property type="match status" value="1"/>
</dbReference>
<dbReference type="SFLD" id="SFLDG00363">
    <property type="entry name" value="AMPS_(cytGST):_Alpha-__Mu-__Pi"/>
    <property type="match status" value="1"/>
</dbReference>
<evidence type="ECO:0000259" key="6">
    <source>
        <dbReference type="PROSITE" id="PS50404"/>
    </source>
</evidence>
<evidence type="ECO:0000256" key="3">
    <source>
        <dbReference type="ARBA" id="ARBA00012452"/>
    </source>
</evidence>
<feature type="domain" description="GST C-terminal" evidence="7">
    <location>
        <begin position="94"/>
        <end position="217"/>
    </location>
</feature>
<dbReference type="PANTHER" id="PTHR11571">
    <property type="entry name" value="GLUTATHIONE S-TRANSFERASE"/>
    <property type="match status" value="1"/>
</dbReference>
<dbReference type="GO" id="GO:0006749">
    <property type="term" value="P:glutathione metabolic process"/>
    <property type="evidence" value="ECO:0007669"/>
    <property type="project" value="TreeGrafter"/>
</dbReference>
<dbReference type="Pfam" id="PF02798">
    <property type="entry name" value="GST_N"/>
    <property type="match status" value="1"/>
</dbReference>
<dbReference type="SUPFAM" id="SSF52833">
    <property type="entry name" value="Thioredoxin-like"/>
    <property type="match status" value="1"/>
</dbReference>
<sequence length="225" mass="25645">MAVTLGYWHIRGLGQPIRYLCEVGGIKYSERLYTAKILDDGQVDCSDWLDEKETLGLDFPNLPYLIDDASGLKLTQTGTILEYLARRCDKLGEDPAEQIRVRMVWDVTCDLRTPYIRACYGGLAHFEATRSMLVEKQLPAILARLEKYLDGHEWVAQTKHLTYVDLVVYDLVDQFAVLDEDLLLKPFPNLAAHRDRVAALPAMVAYRQSSAFIDRPFNNPFAAFK</sequence>
<dbReference type="InterPro" id="IPR010987">
    <property type="entry name" value="Glutathione-S-Trfase_C-like"/>
</dbReference>
<keyword evidence="9" id="KW-1185">Reference proteome</keyword>
<organism evidence="8 9">
    <name type="scientific">Porphyridium purpureum</name>
    <name type="common">Red alga</name>
    <name type="synonym">Porphyridium cruentum</name>
    <dbReference type="NCBI Taxonomy" id="35688"/>
    <lineage>
        <taxon>Eukaryota</taxon>
        <taxon>Rhodophyta</taxon>
        <taxon>Bangiophyceae</taxon>
        <taxon>Porphyridiales</taxon>
        <taxon>Porphyridiaceae</taxon>
        <taxon>Porphyridium</taxon>
    </lineage>
</organism>
<evidence type="ECO:0000256" key="5">
    <source>
        <dbReference type="ARBA" id="ARBA00047960"/>
    </source>
</evidence>
<dbReference type="Pfam" id="PF14497">
    <property type="entry name" value="GST_C_3"/>
    <property type="match status" value="1"/>
</dbReference>
<dbReference type="InterPro" id="IPR040079">
    <property type="entry name" value="Glutathione_S-Trfase"/>
</dbReference>
<dbReference type="GO" id="GO:0004364">
    <property type="term" value="F:glutathione transferase activity"/>
    <property type="evidence" value="ECO:0007669"/>
    <property type="project" value="UniProtKB-EC"/>
</dbReference>
<accession>A0A5J4YMV9</accession>